<evidence type="ECO:0000313" key="3">
    <source>
        <dbReference type="EMBL" id="MCC5464841.1"/>
    </source>
</evidence>
<dbReference type="InterPro" id="IPR012312">
    <property type="entry name" value="Hemerythrin-like"/>
</dbReference>
<evidence type="ECO:0000313" key="4">
    <source>
        <dbReference type="Proteomes" id="UP001165492"/>
    </source>
</evidence>
<dbReference type="PANTHER" id="PTHR39966">
    <property type="entry name" value="BLL2471 PROTEIN-RELATED"/>
    <property type="match status" value="1"/>
</dbReference>
<dbReference type="PANTHER" id="PTHR39966:SF3">
    <property type="entry name" value="DUF438 DOMAIN-CONTAINING PROTEIN"/>
    <property type="match status" value="1"/>
</dbReference>
<dbReference type="Pfam" id="PF01814">
    <property type="entry name" value="Hemerythrin"/>
    <property type="match status" value="1"/>
</dbReference>
<comment type="caution">
    <text evidence="3">The sequence shown here is derived from an EMBL/GenBank/DDBJ whole genome shotgun (WGS) entry which is preliminary data.</text>
</comment>
<evidence type="ECO:0000259" key="1">
    <source>
        <dbReference type="Pfam" id="PF01814"/>
    </source>
</evidence>
<dbReference type="RefSeq" id="WP_229534248.1">
    <property type="nucleotide sequence ID" value="NZ_JAJHJB010000005.1"/>
</dbReference>
<accession>A0ABS8HNU9</accession>
<reference evidence="3" key="1">
    <citation type="submission" date="2021-11" db="EMBL/GenBank/DDBJ databases">
        <title>Description of a new species Pelosinus isolated from the bottom sediments of Lake Baikal.</title>
        <authorList>
            <person name="Zakharyuk A."/>
        </authorList>
    </citation>
    <scope>NUCLEOTIDE SEQUENCE</scope>
    <source>
        <strain evidence="3">Bkl1</strain>
    </source>
</reference>
<dbReference type="Gene3D" id="3.30.450.20">
    <property type="entry name" value="PAS domain"/>
    <property type="match status" value="1"/>
</dbReference>
<gene>
    <name evidence="3" type="ORF">LMF89_05580</name>
</gene>
<organism evidence="3 4">
    <name type="scientific">Pelosinus baikalensis</name>
    <dbReference type="NCBI Taxonomy" id="2892015"/>
    <lineage>
        <taxon>Bacteria</taxon>
        <taxon>Bacillati</taxon>
        <taxon>Bacillota</taxon>
        <taxon>Negativicutes</taxon>
        <taxon>Selenomonadales</taxon>
        <taxon>Sporomusaceae</taxon>
        <taxon>Pelosinus</taxon>
    </lineage>
</organism>
<protein>
    <submittedName>
        <fullName evidence="3">DUF438 domain-containing protein</fullName>
    </submittedName>
</protein>
<dbReference type="SUPFAM" id="SSF55785">
    <property type="entry name" value="PYP-like sensor domain (PAS domain)"/>
    <property type="match status" value="1"/>
</dbReference>
<name>A0ABS8HNU9_9FIRM</name>
<dbReference type="Pfam" id="PF13596">
    <property type="entry name" value="PAS_10"/>
    <property type="match status" value="1"/>
</dbReference>
<keyword evidence="4" id="KW-1185">Reference proteome</keyword>
<dbReference type="EMBL" id="JAJHJB010000005">
    <property type="protein sequence ID" value="MCC5464841.1"/>
    <property type="molecule type" value="Genomic_DNA"/>
</dbReference>
<dbReference type="InterPro" id="IPR035965">
    <property type="entry name" value="PAS-like_dom_sf"/>
</dbReference>
<sequence length="409" mass="47182">MSQLINNREYRQKALKEIILELHQGKSVQDVKDKFDKIAVGMDPSELSLIEQGLINEGLPVEEVQRLCDVHAAVFRDALEKNPELSVEHGHPAAIFIAENQALQKLIDQEIRPILIELKQAPSQAEKALALQLTEKINLLWDVDKHYRRKEDLIFPFLEKYEITGPPKVMWGVDDKIRNLLKEAKSLAVAYQSPIKEDLIAKTEETLVQVEEMIFKEEKIFLPMAMETLSEDEWYGALLDSDEIGYCLVEPQYGWKPYREDVKEDVINPLNENNTSGHVKFDTGFLSPQEIELIYRHLPVDITFVDKNGVVKFFSTTKERIFPRTRTIIGRKVENCHPPASAHVVEKIVEDFKSGKKDNEDFWIKMGDKFVYIRYFAVRDKDENFSGVLEVTQDIKPIQAITGEKRITD</sequence>
<feature type="domain" description="Hemerythrin-like" evidence="1">
    <location>
        <begin position="95"/>
        <end position="225"/>
    </location>
</feature>
<evidence type="ECO:0000259" key="2">
    <source>
        <dbReference type="Pfam" id="PF04282"/>
    </source>
</evidence>
<proteinExistence type="predicted"/>
<dbReference type="Proteomes" id="UP001165492">
    <property type="component" value="Unassembled WGS sequence"/>
</dbReference>
<dbReference type="Gene3D" id="1.20.120.520">
    <property type="entry name" value="nmb1532 protein domain like"/>
    <property type="match status" value="1"/>
</dbReference>
<dbReference type="Pfam" id="PF04282">
    <property type="entry name" value="DUF438"/>
    <property type="match status" value="1"/>
</dbReference>
<dbReference type="InterPro" id="IPR007380">
    <property type="entry name" value="DUF438"/>
</dbReference>
<feature type="domain" description="DUF438" evidence="2">
    <location>
        <begin position="15"/>
        <end position="80"/>
    </location>
</feature>